<sequence>MGRGGFMVISRLWAREFHPKSAVYGGRLCVKSSVWSQTTYRWCGAEFWRRGYQLRCCPRHLTGGSRLRDWSQNSSRDVSERDVNVTKLNYIQGEAPR</sequence>
<organism evidence="2 5">
    <name type="scientific">Araneus ventricosus</name>
    <name type="common">Orbweaver spider</name>
    <name type="synonym">Epeira ventricosa</name>
    <dbReference type="NCBI Taxonomy" id="182803"/>
    <lineage>
        <taxon>Eukaryota</taxon>
        <taxon>Metazoa</taxon>
        <taxon>Ecdysozoa</taxon>
        <taxon>Arthropoda</taxon>
        <taxon>Chelicerata</taxon>
        <taxon>Arachnida</taxon>
        <taxon>Araneae</taxon>
        <taxon>Araneomorphae</taxon>
        <taxon>Entelegynae</taxon>
        <taxon>Araneoidea</taxon>
        <taxon>Araneidae</taxon>
        <taxon>Araneus</taxon>
    </lineage>
</organism>
<evidence type="ECO:0000313" key="5">
    <source>
        <dbReference type="Proteomes" id="UP000499080"/>
    </source>
</evidence>
<gene>
    <name evidence="3" type="ORF">AVEN_106034_1</name>
    <name evidence="1" type="ORF">AVEN_10959_1</name>
    <name evidence="4" type="ORF">AVEN_138246_1</name>
    <name evidence="2" type="ORF">AVEN_30249_1</name>
</gene>
<evidence type="ECO:0000313" key="3">
    <source>
        <dbReference type="EMBL" id="GBL96229.1"/>
    </source>
</evidence>
<evidence type="ECO:0000313" key="1">
    <source>
        <dbReference type="EMBL" id="GBL96126.1"/>
    </source>
</evidence>
<protein>
    <submittedName>
        <fullName evidence="2">Uncharacterized protein</fullName>
    </submittedName>
</protein>
<accession>A0A4Y2BVD4</accession>
<keyword evidence="5" id="KW-1185">Reference proteome</keyword>
<dbReference type="Proteomes" id="UP000499080">
    <property type="component" value="Unassembled WGS sequence"/>
</dbReference>
<dbReference type="EMBL" id="BGPR01236952">
    <property type="protein sequence ID" value="GBL96126.1"/>
    <property type="molecule type" value="Genomic_DNA"/>
</dbReference>
<dbReference type="EMBL" id="BGPR01236964">
    <property type="protein sequence ID" value="GBL96162.1"/>
    <property type="molecule type" value="Genomic_DNA"/>
</dbReference>
<evidence type="ECO:0000313" key="4">
    <source>
        <dbReference type="EMBL" id="GBL96272.1"/>
    </source>
</evidence>
<proteinExistence type="predicted"/>
<comment type="caution">
    <text evidence="2">The sequence shown here is derived from an EMBL/GenBank/DDBJ whole genome shotgun (WGS) entry which is preliminary data.</text>
</comment>
<evidence type="ECO:0000313" key="2">
    <source>
        <dbReference type="EMBL" id="GBL96162.1"/>
    </source>
</evidence>
<reference evidence="2 5" key="1">
    <citation type="journal article" date="2019" name="Sci. Rep.">
        <title>Orb-weaving spider Araneus ventricosus genome elucidates the spidroin gene catalogue.</title>
        <authorList>
            <person name="Kono N."/>
            <person name="Nakamura H."/>
            <person name="Ohtoshi R."/>
            <person name="Moran D.A.P."/>
            <person name="Shinohara A."/>
            <person name="Yoshida Y."/>
            <person name="Fujiwara M."/>
            <person name="Mori M."/>
            <person name="Tomita M."/>
            <person name="Arakawa K."/>
        </authorList>
    </citation>
    <scope>NUCLEOTIDE SEQUENCE [LARGE SCALE GENOMIC DNA]</scope>
</reference>
<dbReference type="AlphaFoldDB" id="A0A4Y2BVD4"/>
<dbReference type="EMBL" id="BGPR01236990">
    <property type="protein sequence ID" value="GBL96272.1"/>
    <property type="molecule type" value="Genomic_DNA"/>
</dbReference>
<dbReference type="EMBL" id="BGPR01236980">
    <property type="protein sequence ID" value="GBL96229.1"/>
    <property type="molecule type" value="Genomic_DNA"/>
</dbReference>
<name>A0A4Y2BVD4_ARAVE</name>